<keyword evidence="2 6" id="KW-0808">Transferase</keyword>
<feature type="active site" description="Nucleophile" evidence="6">
    <location>
        <position position="469"/>
    </location>
</feature>
<accession>A0AAW0W263</accession>
<dbReference type="InterPro" id="IPR010280">
    <property type="entry name" value="U5_MeTrfase_fam"/>
</dbReference>
<evidence type="ECO:0000313" key="9">
    <source>
        <dbReference type="Proteomes" id="UP001445076"/>
    </source>
</evidence>
<evidence type="ECO:0000256" key="7">
    <source>
        <dbReference type="SAM" id="MobiDB-lite"/>
    </source>
</evidence>
<protein>
    <recommendedName>
        <fullName evidence="4">tRNA (uracil(54)-C(5))-methyltransferase</fullName>
        <ecNumber evidence="4">2.1.1.35</ecNumber>
    </recommendedName>
</protein>
<proteinExistence type="inferred from homology"/>
<dbReference type="EMBL" id="JARKIK010000091">
    <property type="protein sequence ID" value="KAK8723115.1"/>
    <property type="molecule type" value="Genomic_DNA"/>
</dbReference>
<feature type="binding site" evidence="6">
    <location>
        <position position="441"/>
    </location>
    <ligand>
        <name>S-adenosyl-L-methionine</name>
        <dbReference type="ChEBI" id="CHEBI:59789"/>
    </ligand>
</feature>
<keyword evidence="1 6" id="KW-0489">Methyltransferase</keyword>
<dbReference type="EC" id="2.1.1.35" evidence="4"/>
<evidence type="ECO:0000256" key="5">
    <source>
        <dbReference type="ARBA" id="ARBA00047278"/>
    </source>
</evidence>
<comment type="catalytic activity">
    <reaction evidence="5">
        <text>uridine(54) in tRNA + S-adenosyl-L-methionine = 5-methyluridine(54) in tRNA + S-adenosyl-L-homocysteine + H(+)</text>
        <dbReference type="Rhea" id="RHEA:42712"/>
        <dbReference type="Rhea" id="RHEA-COMP:10167"/>
        <dbReference type="Rhea" id="RHEA-COMP:10193"/>
        <dbReference type="ChEBI" id="CHEBI:15378"/>
        <dbReference type="ChEBI" id="CHEBI:57856"/>
        <dbReference type="ChEBI" id="CHEBI:59789"/>
        <dbReference type="ChEBI" id="CHEBI:65315"/>
        <dbReference type="ChEBI" id="CHEBI:74447"/>
        <dbReference type="EC" id="2.1.1.35"/>
    </reaction>
    <physiologicalReaction direction="left-to-right" evidence="5">
        <dbReference type="Rhea" id="RHEA:42713"/>
    </physiologicalReaction>
</comment>
<dbReference type="GO" id="GO:0003723">
    <property type="term" value="F:RNA binding"/>
    <property type="evidence" value="ECO:0007669"/>
    <property type="project" value="TreeGrafter"/>
</dbReference>
<dbReference type="PANTHER" id="PTHR45904:SF1">
    <property type="entry name" value="TRNA (URACIL-5-)-METHYLTRANSFERASE HOMOLOG B"/>
    <property type="match status" value="1"/>
</dbReference>
<dbReference type="GO" id="GO:0006396">
    <property type="term" value="P:RNA processing"/>
    <property type="evidence" value="ECO:0007669"/>
    <property type="project" value="InterPro"/>
</dbReference>
<feature type="region of interest" description="Disordered" evidence="7">
    <location>
        <begin position="58"/>
        <end position="84"/>
    </location>
</feature>
<feature type="binding site" evidence="6">
    <location>
        <position position="341"/>
    </location>
    <ligand>
        <name>S-adenosyl-L-methionine</name>
        <dbReference type="ChEBI" id="CHEBI:59789"/>
    </ligand>
</feature>
<dbReference type="GO" id="GO:0030697">
    <property type="term" value="F:tRNA (uracil(54)-C5)-methyltransferase activity, S-adenosyl methionine-dependent"/>
    <property type="evidence" value="ECO:0007669"/>
    <property type="project" value="UniProtKB-EC"/>
</dbReference>
<dbReference type="InterPro" id="IPR045850">
    <property type="entry name" value="TRM2_met"/>
</dbReference>
<evidence type="ECO:0000256" key="1">
    <source>
        <dbReference type="ARBA" id="ARBA00022603"/>
    </source>
</evidence>
<dbReference type="PROSITE" id="PS01231">
    <property type="entry name" value="TRMA_2"/>
    <property type="match status" value="1"/>
</dbReference>
<comment type="caution">
    <text evidence="6">Lacks conserved residue(s) required for the propagation of feature annotation.</text>
</comment>
<evidence type="ECO:0000313" key="8">
    <source>
        <dbReference type="EMBL" id="KAK8723115.1"/>
    </source>
</evidence>
<feature type="binding site" evidence="6">
    <location>
        <position position="391"/>
    </location>
    <ligand>
        <name>S-adenosyl-L-methionine</name>
        <dbReference type="ChEBI" id="CHEBI:59789"/>
    </ligand>
</feature>
<dbReference type="CDD" id="cd02440">
    <property type="entry name" value="AdoMet_MTases"/>
    <property type="match status" value="1"/>
</dbReference>
<dbReference type="InterPro" id="IPR030391">
    <property type="entry name" value="MeTrfase_TrmA_CS"/>
</dbReference>
<evidence type="ECO:0000256" key="3">
    <source>
        <dbReference type="ARBA" id="ARBA00022691"/>
    </source>
</evidence>
<dbReference type="Pfam" id="PF05958">
    <property type="entry name" value="tRNA_U5-meth_tr"/>
    <property type="match status" value="1"/>
</dbReference>
<comment type="similarity">
    <text evidence="6">Belongs to the class I-like SAM-binding methyltransferase superfamily. RNA M5U methyltransferase family.</text>
</comment>
<gene>
    <name evidence="8" type="ORF">OTU49_011849</name>
</gene>
<evidence type="ECO:0000256" key="2">
    <source>
        <dbReference type="ARBA" id="ARBA00022679"/>
    </source>
</evidence>
<comment type="caution">
    <text evidence="8">The sequence shown here is derived from an EMBL/GenBank/DDBJ whole genome shotgun (WGS) entry which is preliminary data.</text>
</comment>
<name>A0AAW0W263_CHEQU</name>
<dbReference type="GO" id="GO:0032259">
    <property type="term" value="P:methylation"/>
    <property type="evidence" value="ECO:0007669"/>
    <property type="project" value="UniProtKB-KW"/>
</dbReference>
<dbReference type="PROSITE" id="PS51687">
    <property type="entry name" value="SAM_MT_RNA_M5U"/>
    <property type="match status" value="1"/>
</dbReference>
<keyword evidence="9" id="KW-1185">Reference proteome</keyword>
<organism evidence="8 9">
    <name type="scientific">Cherax quadricarinatus</name>
    <name type="common">Australian red claw crayfish</name>
    <dbReference type="NCBI Taxonomy" id="27406"/>
    <lineage>
        <taxon>Eukaryota</taxon>
        <taxon>Metazoa</taxon>
        <taxon>Ecdysozoa</taxon>
        <taxon>Arthropoda</taxon>
        <taxon>Crustacea</taxon>
        <taxon>Multicrustacea</taxon>
        <taxon>Malacostraca</taxon>
        <taxon>Eumalacostraca</taxon>
        <taxon>Eucarida</taxon>
        <taxon>Decapoda</taxon>
        <taxon>Pleocyemata</taxon>
        <taxon>Astacidea</taxon>
        <taxon>Parastacoidea</taxon>
        <taxon>Parastacidae</taxon>
        <taxon>Cherax</taxon>
    </lineage>
</organism>
<evidence type="ECO:0000256" key="4">
    <source>
        <dbReference type="ARBA" id="ARBA00033763"/>
    </source>
</evidence>
<dbReference type="Gene3D" id="3.40.50.150">
    <property type="entry name" value="Vaccinia Virus protein VP39"/>
    <property type="match status" value="1"/>
</dbReference>
<feature type="non-terminal residue" evidence="8">
    <location>
        <position position="1"/>
    </location>
</feature>
<dbReference type="AlphaFoldDB" id="A0AAW0W263"/>
<evidence type="ECO:0000256" key="6">
    <source>
        <dbReference type="PROSITE-ProRule" id="PRU01024"/>
    </source>
</evidence>
<dbReference type="Proteomes" id="UP001445076">
    <property type="component" value="Unassembled WGS sequence"/>
</dbReference>
<dbReference type="InterPro" id="IPR029063">
    <property type="entry name" value="SAM-dependent_MTases_sf"/>
</dbReference>
<keyword evidence="3 6" id="KW-0949">S-adenosyl-L-methionine</keyword>
<dbReference type="Gene3D" id="2.40.50.1070">
    <property type="match status" value="1"/>
</dbReference>
<dbReference type="SUPFAM" id="SSF53335">
    <property type="entry name" value="S-adenosyl-L-methionine-dependent methyltransferases"/>
    <property type="match status" value="1"/>
</dbReference>
<sequence>QPINPTITMLRSRGIILTLTRGLRGQVSSNRLKRASLGPREHISTEPVVEEGLARLRGENVTQPKRETSEEHSLNHHPKDDSRKIRAARYVPLSIPITAETQHDLLAQHVTPLCQKPYHKQLNIKQQQMFKVLHTLGKRLAQVQAPIERTTKGLPCPLESPRPSPDVISYRNKDELGIRSGVDGNPKTVGFFIGRPTDPLMVSVPPTYLINMRDSHKHIVKSFQNFIRESDHRACHHFDDGGIWRNLVVRSTQSGEKMAIVLIHPQQLPEDGIHEIMDELKRFFTEGEGSSCQLDSLYLQACKQTKCTREQAPYRLIAGKKHITETCCGLDFRISPDSFFQINTGGAEVLYRTVQEIAEVSPITTLLDICCGTGTVSLVMAPHVRGTIGIDEVTAAVQDAGENARANNISNSTFIPGKAEKVLPQLSRLLRECSDVVAVVNPARSGLHPDVIHTIRQSTAISKLIYISCKPEGYAMENFVKLGSTLGPKNMKDKSAPFVPRYAIPVDLFPHTNHMELVILFDRVTN</sequence>
<reference evidence="8 9" key="1">
    <citation type="journal article" date="2024" name="BMC Genomics">
        <title>Genome assembly of redclaw crayfish (Cherax quadricarinatus) provides insights into its immune adaptation and hypoxia tolerance.</title>
        <authorList>
            <person name="Liu Z."/>
            <person name="Zheng J."/>
            <person name="Li H."/>
            <person name="Fang K."/>
            <person name="Wang S."/>
            <person name="He J."/>
            <person name="Zhou D."/>
            <person name="Weng S."/>
            <person name="Chi M."/>
            <person name="Gu Z."/>
            <person name="He J."/>
            <person name="Li F."/>
            <person name="Wang M."/>
        </authorList>
    </citation>
    <scope>NUCLEOTIDE SEQUENCE [LARGE SCALE GENOMIC DNA]</scope>
    <source>
        <strain evidence="8">ZL_2023a</strain>
    </source>
</reference>
<dbReference type="PANTHER" id="PTHR45904">
    <property type="entry name" value="TRNA (URACIL-5-)-METHYLTRANSFERASE"/>
    <property type="match status" value="1"/>
</dbReference>